<proteinExistence type="predicted"/>
<evidence type="ECO:0000259" key="1">
    <source>
        <dbReference type="Pfam" id="PF16013"/>
    </source>
</evidence>
<comment type="caution">
    <text evidence="2">The sequence shown here is derived from an EMBL/GenBank/DDBJ whole genome shotgun (WGS) entry which is preliminary data.</text>
</comment>
<evidence type="ECO:0000313" key="3">
    <source>
        <dbReference type="EMBL" id="CAF4759163.1"/>
    </source>
</evidence>
<sequence length="764" mass="86494">MYCNGESSDILEWKKIAAVQQKNIYLMFSGRTWDSYKEDEYDFLAIKVAYALFGQPVGGNQNEITHLLDAYSNDQQNAAHHLKNIIINVYHRAPSMELKVATVFVSVKVLEKCYFLPVFRLLWNAINNTELSHYIDHTGRTYESWTDYLENNRLPKCMYCYPKYGFYSCNSGWKHEFDPNLEPTIEFGTSPACHLFSRTSCGFNDVSTVGGTATADVNIVSLSTPLTPVLLTADKAVDKGSQDDSPTDRGALSDWVAVSINAFHEATGAKTSAVLGSSARVTVTILNISTLCVDSLSTAAAATYLVIKGINEQLTTFDILQFSIGVFFFSNTLIQPKTAGQIIKRAQNECLAAVREDIQAPAGREAFDNFATSNRSARQMHDNERITESIRRINDPNEFFTSAAETNSYIHLTKDGLFNLSDDIDIHPRAFKEIGGAINPDRRVELLKATAKYNNGEITEDQYRAAIRSFRQNEHITFLLTREEIMNEVAKGFNTTDLRQVEISGRRIFENMSSDEVDRLGRVLYGRNYNQDIIQATTIIAKKRACPNTCDFCSYVELICHELQDRTSAEKIHILNDLKNRSSAFFHDFNNRLDADLQQVQRLRHTAAYQFTNDLSGVYHFRKHGNEFHAHGNMRVYLHNVPLNLFSDDTYLFSAGRSHDGQTMRLVFANPENQQIGFLIQQNDGSGRQMASTFIEPGFFGSAEQWNQRIENAMINLQSPSFKVDSRDAYIGIDFSYLLEQQQHASENLELFKALCFVVAAFFK</sequence>
<feature type="domain" description="DUF4781" evidence="1">
    <location>
        <begin position="117"/>
        <end position="393"/>
    </location>
</feature>
<gene>
    <name evidence="2" type="ORF">KIK155_LOCUS11794</name>
    <name evidence="3" type="ORF">TOA249_LOCUS20918</name>
</gene>
<dbReference type="Proteomes" id="UP000663865">
    <property type="component" value="Unassembled WGS sequence"/>
</dbReference>
<dbReference type="EMBL" id="CAJNYV010001875">
    <property type="protein sequence ID" value="CAF3442902.1"/>
    <property type="molecule type" value="Genomic_DNA"/>
</dbReference>
<dbReference type="Proteomes" id="UP000663838">
    <property type="component" value="Unassembled WGS sequence"/>
</dbReference>
<dbReference type="PANTHER" id="PTHR21115:SF0">
    <property type="entry name" value="GH06117P-RELATED"/>
    <property type="match status" value="1"/>
</dbReference>
<dbReference type="PANTHER" id="PTHR21115">
    <property type="entry name" value="GH06117P-RELATED"/>
    <property type="match status" value="1"/>
</dbReference>
<dbReference type="InterPro" id="IPR031962">
    <property type="entry name" value="DUF4781"/>
</dbReference>
<reference evidence="2" key="1">
    <citation type="submission" date="2021-02" db="EMBL/GenBank/DDBJ databases">
        <authorList>
            <person name="Nowell W R."/>
        </authorList>
    </citation>
    <scope>NUCLEOTIDE SEQUENCE</scope>
</reference>
<dbReference type="AlphaFoldDB" id="A0A818DGN3"/>
<evidence type="ECO:0000313" key="2">
    <source>
        <dbReference type="EMBL" id="CAF3442902.1"/>
    </source>
</evidence>
<organism evidence="2 4">
    <name type="scientific">Rotaria socialis</name>
    <dbReference type="NCBI Taxonomy" id="392032"/>
    <lineage>
        <taxon>Eukaryota</taxon>
        <taxon>Metazoa</taxon>
        <taxon>Spiralia</taxon>
        <taxon>Gnathifera</taxon>
        <taxon>Rotifera</taxon>
        <taxon>Eurotatoria</taxon>
        <taxon>Bdelloidea</taxon>
        <taxon>Philodinida</taxon>
        <taxon>Philodinidae</taxon>
        <taxon>Rotaria</taxon>
    </lineage>
</organism>
<evidence type="ECO:0000313" key="4">
    <source>
        <dbReference type="Proteomes" id="UP000663865"/>
    </source>
</evidence>
<dbReference type="Pfam" id="PF16013">
    <property type="entry name" value="DUF4781"/>
    <property type="match status" value="1"/>
</dbReference>
<protein>
    <recommendedName>
        <fullName evidence="1">DUF4781 domain-containing protein</fullName>
    </recommendedName>
</protein>
<name>A0A818DGN3_9BILA</name>
<accession>A0A818DGN3</accession>
<dbReference type="EMBL" id="CAJOBS010001759">
    <property type="protein sequence ID" value="CAF4759163.1"/>
    <property type="molecule type" value="Genomic_DNA"/>
</dbReference>